<evidence type="ECO:0000259" key="4">
    <source>
        <dbReference type="Pfam" id="PF13458"/>
    </source>
</evidence>
<accession>A0A5D0ND80</accession>
<sequence length="410" mass="43505">MLALKRGRRILGTMALGTIVGTVAACGGGSGDSAGSGPYVFYVSIDTSGPTAVLGGGLLAGARTAIKDINAKGGVDGRQIKLEVSNDQNNPTKAVSELQRRLAKGKPDLVYPGGSSAVSMSMLPILTRDKVLSVGATSSIQLNDPKKFPYHFGVTPPSAAYVPTFVQLAKEKGYKKVAMIYSDDATGQSSFKQYEGPVKQAGIELVSASYDTTALDMTPQLQQLRAQKPDALIVNGYGTAVLYVLRGRAQIGWTLPSYGDQLASPSPIAGKVTAAQIKNYQVIMQTSSLVGDHQHPGLAPVIKEFQSSDGAKFLTQTGVAVFTTTYDLLQFVAYEAGQEKTADGQKLAKAFERFKTPANPPWVGKGPNGEVTKYEYTPSNHFPMTSATSFKYVQPGTYDANGFYVPGKGY</sequence>
<dbReference type="EMBL" id="VSFG01000008">
    <property type="protein sequence ID" value="TYB42347.1"/>
    <property type="molecule type" value="Genomic_DNA"/>
</dbReference>
<protein>
    <submittedName>
        <fullName evidence="5">ABC transporter substrate-binding protein</fullName>
    </submittedName>
</protein>
<keyword evidence="2 3" id="KW-0732">Signal</keyword>
<feature type="domain" description="Leucine-binding protein" evidence="4">
    <location>
        <begin position="45"/>
        <end position="357"/>
    </location>
</feature>
<dbReference type="InterPro" id="IPR028081">
    <property type="entry name" value="Leu-bd"/>
</dbReference>
<dbReference type="Pfam" id="PF13458">
    <property type="entry name" value="Peripla_BP_6"/>
    <property type="match status" value="1"/>
</dbReference>
<dbReference type="STRING" id="1220554.GCA_001552135_01886"/>
<comment type="caution">
    <text evidence="5">The sequence shown here is derived from an EMBL/GenBank/DDBJ whole genome shotgun (WGS) entry which is preliminary data.</text>
</comment>
<evidence type="ECO:0000256" key="2">
    <source>
        <dbReference type="ARBA" id="ARBA00022729"/>
    </source>
</evidence>
<keyword evidence="6" id="KW-1185">Reference proteome</keyword>
<dbReference type="Gene3D" id="3.40.50.2300">
    <property type="match status" value="2"/>
</dbReference>
<dbReference type="PANTHER" id="PTHR30483">
    <property type="entry name" value="LEUCINE-SPECIFIC-BINDING PROTEIN"/>
    <property type="match status" value="1"/>
</dbReference>
<organism evidence="5 6">
    <name type="scientific">Actinomadura chibensis</name>
    <dbReference type="NCBI Taxonomy" id="392828"/>
    <lineage>
        <taxon>Bacteria</taxon>
        <taxon>Bacillati</taxon>
        <taxon>Actinomycetota</taxon>
        <taxon>Actinomycetes</taxon>
        <taxon>Streptosporangiales</taxon>
        <taxon>Thermomonosporaceae</taxon>
        <taxon>Actinomadura</taxon>
    </lineage>
</organism>
<dbReference type="AlphaFoldDB" id="A0A5D0ND80"/>
<evidence type="ECO:0000313" key="5">
    <source>
        <dbReference type="EMBL" id="TYB42347.1"/>
    </source>
</evidence>
<reference evidence="5 6" key="1">
    <citation type="submission" date="2019-08" db="EMBL/GenBank/DDBJ databases">
        <title>Actinomadura sp. nov. CYP1-5 isolated from mountain soil.</title>
        <authorList>
            <person name="Songsumanus A."/>
            <person name="Kuncharoen N."/>
            <person name="Kudo T."/>
            <person name="Yuki M."/>
            <person name="Igarashi Y."/>
            <person name="Tanasupawat S."/>
        </authorList>
    </citation>
    <scope>NUCLEOTIDE SEQUENCE [LARGE SCALE GENOMIC DNA]</scope>
    <source>
        <strain evidence="5 6">JCM 14158</strain>
    </source>
</reference>
<gene>
    <name evidence="5" type="ORF">FXF69_31520</name>
</gene>
<dbReference type="PANTHER" id="PTHR30483:SF38">
    <property type="entry name" value="BLR7848 PROTEIN"/>
    <property type="match status" value="1"/>
</dbReference>
<comment type="similarity">
    <text evidence="1">Belongs to the leucine-binding protein family.</text>
</comment>
<dbReference type="SUPFAM" id="SSF53822">
    <property type="entry name" value="Periplasmic binding protein-like I"/>
    <property type="match status" value="1"/>
</dbReference>
<dbReference type="Proteomes" id="UP000323380">
    <property type="component" value="Unassembled WGS sequence"/>
</dbReference>
<feature type="signal peptide" evidence="3">
    <location>
        <begin position="1"/>
        <end position="25"/>
    </location>
</feature>
<dbReference type="InterPro" id="IPR051010">
    <property type="entry name" value="BCAA_transport"/>
</dbReference>
<evidence type="ECO:0000313" key="6">
    <source>
        <dbReference type="Proteomes" id="UP000323380"/>
    </source>
</evidence>
<dbReference type="InterPro" id="IPR028082">
    <property type="entry name" value="Peripla_BP_I"/>
</dbReference>
<proteinExistence type="inferred from homology"/>
<dbReference type="PROSITE" id="PS51257">
    <property type="entry name" value="PROKAR_LIPOPROTEIN"/>
    <property type="match status" value="1"/>
</dbReference>
<evidence type="ECO:0000256" key="3">
    <source>
        <dbReference type="SAM" id="SignalP"/>
    </source>
</evidence>
<evidence type="ECO:0000256" key="1">
    <source>
        <dbReference type="ARBA" id="ARBA00010062"/>
    </source>
</evidence>
<feature type="chain" id="PRO_5023063406" evidence="3">
    <location>
        <begin position="26"/>
        <end position="410"/>
    </location>
</feature>
<name>A0A5D0ND80_9ACTN</name>